<keyword evidence="1" id="KW-1133">Transmembrane helix</keyword>
<keyword evidence="1" id="KW-0472">Membrane</keyword>
<dbReference type="Proteomes" id="UP000824123">
    <property type="component" value="Unassembled WGS sequence"/>
</dbReference>
<protein>
    <submittedName>
        <fullName evidence="2">Sporulation protein YqfD</fullName>
    </submittedName>
</protein>
<comment type="caution">
    <text evidence="2">The sequence shown here is derived from an EMBL/GenBank/DDBJ whole genome shotgun (WGS) entry which is preliminary data.</text>
</comment>
<evidence type="ECO:0000256" key="1">
    <source>
        <dbReference type="SAM" id="Phobius"/>
    </source>
</evidence>
<feature type="transmembrane region" description="Helical" evidence="1">
    <location>
        <begin position="75"/>
        <end position="97"/>
    </location>
</feature>
<sequence>MRARGRGLEKLLARLEKRGIHPQDIRREGLRVMSMQIKSRDLKVFDALCVELNIEVLERSPLGLTRTLRRLRRRAALPVCAALCAILIGLMTTRVWLVRVDAPAALTQQLNQALVELGVQPGAAKSALDLRAIEDALVAGVQGVKFCQARVRGVTLTLKAQQAQSAPDTLTLSPPGSLYARCDAVVERVQVLAGSAAVQRGDTVRAGDLLIAGVEQVSREETAPVKAVGIVTGRVWYEGLGESALSETELVRTGAVATRRAIRLLNMEWVIEPAQAFDVCDRELSWQPIGGMFVPLGVMTERFFELTERQVERPLDEAQAIALDQARQNALKKCPDNATVIDKWAEYSIIEGNTIQARYVIEVEETIQCGG</sequence>
<dbReference type="InterPro" id="IPR010690">
    <property type="entry name" value="YqfD"/>
</dbReference>
<keyword evidence="1" id="KW-0812">Transmembrane</keyword>
<dbReference type="EMBL" id="DVNK01000016">
    <property type="protein sequence ID" value="HIU46054.1"/>
    <property type="molecule type" value="Genomic_DNA"/>
</dbReference>
<name>A0A9D1S3J8_9FIRM</name>
<dbReference type="Pfam" id="PF06898">
    <property type="entry name" value="YqfD"/>
    <property type="match status" value="1"/>
</dbReference>
<gene>
    <name evidence="2" type="ORF">IAC59_02220</name>
</gene>
<accession>A0A9D1S3J8</accession>
<reference evidence="2" key="2">
    <citation type="journal article" date="2021" name="PeerJ">
        <title>Extensive microbial diversity within the chicken gut microbiome revealed by metagenomics and culture.</title>
        <authorList>
            <person name="Gilroy R."/>
            <person name="Ravi A."/>
            <person name="Getino M."/>
            <person name="Pursley I."/>
            <person name="Horton D.L."/>
            <person name="Alikhan N.F."/>
            <person name="Baker D."/>
            <person name="Gharbi K."/>
            <person name="Hall N."/>
            <person name="Watson M."/>
            <person name="Adriaenssens E.M."/>
            <person name="Foster-Nyarko E."/>
            <person name="Jarju S."/>
            <person name="Secka A."/>
            <person name="Antonio M."/>
            <person name="Oren A."/>
            <person name="Chaudhuri R.R."/>
            <person name="La Ragione R."/>
            <person name="Hildebrand F."/>
            <person name="Pallen M.J."/>
        </authorList>
    </citation>
    <scope>NUCLEOTIDE SEQUENCE</scope>
    <source>
        <strain evidence="2">ChiSxjej2B14-8506</strain>
    </source>
</reference>
<evidence type="ECO:0000313" key="2">
    <source>
        <dbReference type="EMBL" id="HIU46054.1"/>
    </source>
</evidence>
<evidence type="ECO:0000313" key="3">
    <source>
        <dbReference type="Proteomes" id="UP000824123"/>
    </source>
</evidence>
<reference evidence="2" key="1">
    <citation type="submission" date="2020-10" db="EMBL/GenBank/DDBJ databases">
        <authorList>
            <person name="Gilroy R."/>
        </authorList>
    </citation>
    <scope>NUCLEOTIDE SEQUENCE</scope>
    <source>
        <strain evidence="2">ChiSxjej2B14-8506</strain>
    </source>
</reference>
<dbReference type="AlphaFoldDB" id="A0A9D1S3J8"/>
<proteinExistence type="predicted"/>
<organism evidence="2 3">
    <name type="scientific">Candidatus Fimadaptatus faecigallinarum</name>
    <dbReference type="NCBI Taxonomy" id="2840814"/>
    <lineage>
        <taxon>Bacteria</taxon>
        <taxon>Bacillati</taxon>
        <taxon>Bacillota</taxon>
        <taxon>Clostridia</taxon>
        <taxon>Eubacteriales</taxon>
        <taxon>Candidatus Fimadaptatus</taxon>
    </lineage>
</organism>